<feature type="compositionally biased region" description="Polar residues" evidence="1">
    <location>
        <begin position="230"/>
        <end position="239"/>
    </location>
</feature>
<feature type="compositionally biased region" description="Low complexity" evidence="1">
    <location>
        <begin position="217"/>
        <end position="229"/>
    </location>
</feature>
<feature type="region of interest" description="Disordered" evidence="1">
    <location>
        <begin position="1"/>
        <end position="172"/>
    </location>
</feature>
<evidence type="ECO:0000256" key="1">
    <source>
        <dbReference type="SAM" id="MobiDB-lite"/>
    </source>
</evidence>
<feature type="compositionally biased region" description="Polar residues" evidence="1">
    <location>
        <begin position="1"/>
        <end position="10"/>
    </location>
</feature>
<keyword evidence="3" id="KW-1185">Reference proteome</keyword>
<feature type="compositionally biased region" description="Basic and acidic residues" evidence="1">
    <location>
        <begin position="11"/>
        <end position="20"/>
    </location>
</feature>
<feature type="compositionally biased region" description="Acidic residues" evidence="1">
    <location>
        <begin position="315"/>
        <end position="331"/>
    </location>
</feature>
<evidence type="ECO:0000313" key="3">
    <source>
        <dbReference type="Proteomes" id="UP000247810"/>
    </source>
</evidence>
<feature type="region of interest" description="Disordered" evidence="1">
    <location>
        <begin position="188"/>
        <end position="345"/>
    </location>
</feature>
<accession>A0A319EQV1</accession>
<dbReference type="VEuPathDB" id="FungiDB:BO71DRAFT_441848"/>
<feature type="compositionally biased region" description="Polar residues" evidence="1">
    <location>
        <begin position="292"/>
        <end position="301"/>
    </location>
</feature>
<gene>
    <name evidence="2" type="ORF">BO71DRAFT_441848</name>
</gene>
<feature type="compositionally biased region" description="Low complexity" evidence="1">
    <location>
        <begin position="46"/>
        <end position="60"/>
    </location>
</feature>
<feature type="compositionally biased region" description="Low complexity" evidence="1">
    <location>
        <begin position="247"/>
        <end position="268"/>
    </location>
</feature>
<dbReference type="STRING" id="1448320.A0A319EQV1"/>
<protein>
    <submittedName>
        <fullName evidence="2">Uncharacterized protein</fullName>
    </submittedName>
</protein>
<proteinExistence type="predicted"/>
<dbReference type="Proteomes" id="UP000247810">
    <property type="component" value="Unassembled WGS sequence"/>
</dbReference>
<organism evidence="2 3">
    <name type="scientific">Aspergillus ellipticus CBS 707.79</name>
    <dbReference type="NCBI Taxonomy" id="1448320"/>
    <lineage>
        <taxon>Eukaryota</taxon>
        <taxon>Fungi</taxon>
        <taxon>Dikarya</taxon>
        <taxon>Ascomycota</taxon>
        <taxon>Pezizomycotina</taxon>
        <taxon>Eurotiomycetes</taxon>
        <taxon>Eurotiomycetidae</taxon>
        <taxon>Eurotiales</taxon>
        <taxon>Aspergillaceae</taxon>
        <taxon>Aspergillus</taxon>
        <taxon>Aspergillus subgen. Circumdati</taxon>
    </lineage>
</organism>
<dbReference type="EMBL" id="KZ825896">
    <property type="protein sequence ID" value="PYH93272.1"/>
    <property type="molecule type" value="Genomic_DNA"/>
</dbReference>
<dbReference type="OrthoDB" id="5345625at2759"/>
<sequence length="371" mass="41228">MHSTMSSHTSPVKDGRRVLGEKPANACLSPTRHRHASASPLKRPLLDMPSSPKKLLPSPLFAGQKRSIDQVDSSDPQDRAPTPSTDERAHAAPGPDSQDDTQTHSTALQLDPQAQPRAMGSDVPLLDSDKQQHHHHHQQQQPHPHPEPTEQDTPQPTPIVPKDPVTRKRFIQEKATLLRTRLQTAMRHVRDPQFDRRVSELEAHSRKHPRLSFPSSTPHHQTTTTTPTQIKSLLANSTPRPAPEPQPTTTITTTTTGLSSPPLSAPTAQEDDPMKTPTQKSHLLQHPRTVGSPMQLSSPPATVSKRRTAEFGDRGEDEGDEEMEDEEDEMEMLQPERQRRLSQKGDAVDGLLKLMKTADQHSVENMEVWSG</sequence>
<feature type="compositionally biased region" description="Basic and acidic residues" evidence="1">
    <location>
        <begin position="188"/>
        <end position="204"/>
    </location>
</feature>
<evidence type="ECO:0000313" key="2">
    <source>
        <dbReference type="EMBL" id="PYH93272.1"/>
    </source>
</evidence>
<reference evidence="2 3" key="1">
    <citation type="submission" date="2018-02" db="EMBL/GenBank/DDBJ databases">
        <title>The genomes of Aspergillus section Nigri reveals drivers in fungal speciation.</title>
        <authorList>
            <consortium name="DOE Joint Genome Institute"/>
            <person name="Vesth T.C."/>
            <person name="Nybo J."/>
            <person name="Theobald S."/>
            <person name="Brandl J."/>
            <person name="Frisvad J.C."/>
            <person name="Nielsen K.F."/>
            <person name="Lyhne E.K."/>
            <person name="Kogle M.E."/>
            <person name="Kuo A."/>
            <person name="Riley R."/>
            <person name="Clum A."/>
            <person name="Nolan M."/>
            <person name="Lipzen A."/>
            <person name="Salamov A."/>
            <person name="Henrissat B."/>
            <person name="Wiebenga A."/>
            <person name="De vries R.P."/>
            <person name="Grigoriev I.V."/>
            <person name="Mortensen U.H."/>
            <person name="Andersen M.R."/>
            <person name="Baker S.E."/>
        </authorList>
    </citation>
    <scope>NUCLEOTIDE SEQUENCE [LARGE SCALE GENOMIC DNA]</scope>
    <source>
        <strain evidence="2 3">CBS 707.79</strain>
    </source>
</reference>
<name>A0A319EQV1_9EURO</name>
<dbReference type="AlphaFoldDB" id="A0A319EQV1"/>